<keyword evidence="2" id="KW-0732">Signal</keyword>
<accession>A0ABZ0PHN8</accession>
<protein>
    <submittedName>
        <fullName evidence="3">Tripartite tricarboxylate transporter substrate binding protein</fullName>
    </submittedName>
</protein>
<dbReference type="PANTHER" id="PTHR42928">
    <property type="entry name" value="TRICARBOXYLATE-BINDING PROTEIN"/>
    <property type="match status" value="1"/>
</dbReference>
<gene>
    <name evidence="3" type="ORF">R9Z33_24030</name>
</gene>
<sequence>MRSHPRRILAVLIPLALATPAWAAFPERPPRIVSGFAAGGGSDTLSRLVAEAISPLLGQRVAVENRTGVNGAIGAELVARSAPDGYTAFQCPMSTLSITPQLQGANLPLDPGAELLPVSNVALSSYALVVAAGSRFQSVAQILEEARRRPGEITFASPGPGSAQHLAGELMKRLGQVNMQHIPYRGAAPAAVDIIGGRVDFMITNIGDVAGQVRDGTMRFVAQGDPTRVTGYENLPRIAATLPGFEVTGWFGLCLPRGTPADVIARWDGAVRAAMADPALPRRLVAAGFTPLYEPPEAFANRLAADRAKWREVIRAADVRAQ</sequence>
<name>A0ABZ0PHN8_9PROT</name>
<dbReference type="InterPro" id="IPR005064">
    <property type="entry name" value="BUG"/>
</dbReference>
<comment type="similarity">
    <text evidence="1">Belongs to the UPF0065 (bug) family.</text>
</comment>
<dbReference type="Gene3D" id="3.40.190.150">
    <property type="entry name" value="Bordetella uptake gene, domain 1"/>
    <property type="match status" value="1"/>
</dbReference>
<evidence type="ECO:0000256" key="2">
    <source>
        <dbReference type="SAM" id="SignalP"/>
    </source>
</evidence>
<keyword evidence="4" id="KW-1185">Reference proteome</keyword>
<dbReference type="Pfam" id="PF03401">
    <property type="entry name" value="TctC"/>
    <property type="match status" value="1"/>
</dbReference>
<feature type="signal peptide" evidence="2">
    <location>
        <begin position="1"/>
        <end position="23"/>
    </location>
</feature>
<dbReference type="CDD" id="cd07012">
    <property type="entry name" value="PBP2_Bug_TTT"/>
    <property type="match status" value="1"/>
</dbReference>
<dbReference type="Gene3D" id="3.40.190.10">
    <property type="entry name" value="Periplasmic binding protein-like II"/>
    <property type="match status" value="1"/>
</dbReference>
<reference evidence="3 4" key="1">
    <citation type="submission" date="2023-11" db="EMBL/GenBank/DDBJ databases">
        <title>Arctic aerobic anoxygenic photoheterotroph Sediminicoccus rosea KRV36 adapts its photosynthesis to long days of polar summer.</title>
        <authorList>
            <person name="Tomasch J."/>
            <person name="Kopejtka K."/>
            <person name="Bily T."/>
            <person name="Gardiner A.T."/>
            <person name="Gardian Z."/>
            <person name="Shivaramu S."/>
            <person name="Koblizek M."/>
            <person name="Engelhardt F."/>
            <person name="Kaftan D."/>
        </authorList>
    </citation>
    <scope>NUCLEOTIDE SEQUENCE [LARGE SCALE GENOMIC DNA]</scope>
    <source>
        <strain evidence="3 4">R-30</strain>
    </source>
</reference>
<dbReference type="SUPFAM" id="SSF53850">
    <property type="entry name" value="Periplasmic binding protein-like II"/>
    <property type="match status" value="1"/>
</dbReference>
<organism evidence="3 4">
    <name type="scientific">Sediminicoccus rosea</name>
    <dbReference type="NCBI Taxonomy" id="1225128"/>
    <lineage>
        <taxon>Bacteria</taxon>
        <taxon>Pseudomonadati</taxon>
        <taxon>Pseudomonadota</taxon>
        <taxon>Alphaproteobacteria</taxon>
        <taxon>Acetobacterales</taxon>
        <taxon>Roseomonadaceae</taxon>
        <taxon>Sediminicoccus</taxon>
    </lineage>
</organism>
<proteinExistence type="inferred from homology"/>
<dbReference type="RefSeq" id="WP_318649111.1">
    <property type="nucleotide sequence ID" value="NZ_CP137852.1"/>
</dbReference>
<dbReference type="EMBL" id="CP137852">
    <property type="protein sequence ID" value="WPB85145.1"/>
    <property type="molecule type" value="Genomic_DNA"/>
</dbReference>
<evidence type="ECO:0000313" key="3">
    <source>
        <dbReference type="EMBL" id="WPB85145.1"/>
    </source>
</evidence>
<evidence type="ECO:0000256" key="1">
    <source>
        <dbReference type="ARBA" id="ARBA00006987"/>
    </source>
</evidence>
<dbReference type="Proteomes" id="UP001305521">
    <property type="component" value="Chromosome"/>
</dbReference>
<dbReference type="InterPro" id="IPR042100">
    <property type="entry name" value="Bug_dom1"/>
</dbReference>
<feature type="chain" id="PRO_5047195860" evidence="2">
    <location>
        <begin position="24"/>
        <end position="322"/>
    </location>
</feature>
<dbReference type="PANTHER" id="PTHR42928:SF5">
    <property type="entry name" value="BLR1237 PROTEIN"/>
    <property type="match status" value="1"/>
</dbReference>
<dbReference type="PIRSF" id="PIRSF017082">
    <property type="entry name" value="YflP"/>
    <property type="match status" value="1"/>
</dbReference>
<evidence type="ECO:0000313" key="4">
    <source>
        <dbReference type="Proteomes" id="UP001305521"/>
    </source>
</evidence>